<gene>
    <name evidence="1" type="ORF">CTOB1V02_LOCUS15551</name>
</gene>
<dbReference type="AlphaFoldDB" id="A0A7R8WV06"/>
<organism evidence="1">
    <name type="scientific">Cyprideis torosa</name>
    <dbReference type="NCBI Taxonomy" id="163714"/>
    <lineage>
        <taxon>Eukaryota</taxon>
        <taxon>Metazoa</taxon>
        <taxon>Ecdysozoa</taxon>
        <taxon>Arthropoda</taxon>
        <taxon>Crustacea</taxon>
        <taxon>Oligostraca</taxon>
        <taxon>Ostracoda</taxon>
        <taxon>Podocopa</taxon>
        <taxon>Podocopida</taxon>
        <taxon>Cytherocopina</taxon>
        <taxon>Cytheroidea</taxon>
        <taxon>Cytherideidae</taxon>
        <taxon>Cyprideis</taxon>
    </lineage>
</organism>
<evidence type="ECO:0000313" key="1">
    <source>
        <dbReference type="EMBL" id="CAD7237736.1"/>
    </source>
</evidence>
<name>A0A7R8WV06_9CRUS</name>
<dbReference type="Gene3D" id="1.25.10.10">
    <property type="entry name" value="Leucine-rich Repeat Variant"/>
    <property type="match status" value="1"/>
</dbReference>
<sequence length="184" mass="20903">MSTFAEMILTPIWETLTKSTRLYVQAKIMEGGDLKEATDSDGNVLGFDSLVFALFEFVSSLLDSGEFREMVQKGLPDLTYFLILYMQCTEDMRQPCLINPFSSVDRWSDGWRMPSSWVEDEDEEGYSYSAQDLLLSLAEEFEENGAGTALVASLERHLTESQKLRKAGVPSWWKVGRGLKEWKG</sequence>
<dbReference type="InterPro" id="IPR011989">
    <property type="entry name" value="ARM-like"/>
</dbReference>
<proteinExistence type="predicted"/>
<protein>
    <submittedName>
        <fullName evidence="1">Uncharacterized protein</fullName>
    </submittedName>
</protein>
<dbReference type="OrthoDB" id="431626at2759"/>
<dbReference type="EMBL" id="OB691350">
    <property type="protein sequence ID" value="CAD7237736.1"/>
    <property type="molecule type" value="Genomic_DNA"/>
</dbReference>
<reference evidence="1" key="1">
    <citation type="submission" date="2020-11" db="EMBL/GenBank/DDBJ databases">
        <authorList>
            <person name="Tran Van P."/>
        </authorList>
    </citation>
    <scope>NUCLEOTIDE SEQUENCE</scope>
</reference>
<accession>A0A7R8WV06</accession>